<protein>
    <recommendedName>
        <fullName evidence="3">P-type ATPase A domain-containing protein</fullName>
    </recommendedName>
</protein>
<reference evidence="4" key="1">
    <citation type="submission" date="2024-01" db="EMBL/GenBank/DDBJ databases">
        <title>Bank of Algae and Cyanobacteria of the Azores (BACA) strain genomes.</title>
        <authorList>
            <person name="Luz R."/>
            <person name="Cordeiro R."/>
            <person name="Fonseca A."/>
            <person name="Goncalves V."/>
        </authorList>
    </citation>
    <scope>NUCLEOTIDE SEQUENCE</scope>
    <source>
        <strain evidence="4">BACA0141</strain>
    </source>
</reference>
<comment type="caution">
    <text evidence="4">The sequence shown here is derived from an EMBL/GenBank/DDBJ whole genome shotgun (WGS) entry which is preliminary data.</text>
</comment>
<comment type="subcellular location">
    <subcellularLocation>
        <location evidence="1">Membrane</location>
        <topology evidence="1">Multi-pass membrane protein</topology>
    </subcellularLocation>
</comment>
<feature type="transmembrane region" description="Helical" evidence="2">
    <location>
        <begin position="7"/>
        <end position="25"/>
    </location>
</feature>
<dbReference type="InterPro" id="IPR059000">
    <property type="entry name" value="ATPase_P-type_domA"/>
</dbReference>
<name>A0AAW9PV38_9CYAN</name>
<proteinExistence type="predicted"/>
<evidence type="ECO:0000313" key="4">
    <source>
        <dbReference type="EMBL" id="MEE3718897.1"/>
    </source>
</evidence>
<dbReference type="PANTHER" id="PTHR42861">
    <property type="entry name" value="CALCIUM-TRANSPORTING ATPASE"/>
    <property type="match status" value="1"/>
</dbReference>
<dbReference type="AlphaFoldDB" id="A0AAW9PV38"/>
<dbReference type="InterPro" id="IPR023298">
    <property type="entry name" value="ATPase_P-typ_TM_dom_sf"/>
</dbReference>
<sequence>MQFLSHFWGPIAWMIEAAAILSAVVGDWVDFGIILLLLIGNGVVGFWEEFQAGNAIAALKAKLALKAKVKRDNQWGAIPAKDLVAGDLIRLRLGDIVPADVRFLSGDPAQVDQSALTGESLPVEHKIGNVLQLYPKEDELEFLIALITKKS</sequence>
<organism evidence="4 5">
    <name type="scientific">Tumidithrix elongata BACA0141</name>
    <dbReference type="NCBI Taxonomy" id="2716417"/>
    <lineage>
        <taxon>Bacteria</taxon>
        <taxon>Bacillati</taxon>
        <taxon>Cyanobacteriota</taxon>
        <taxon>Cyanophyceae</taxon>
        <taxon>Pseudanabaenales</taxon>
        <taxon>Pseudanabaenaceae</taxon>
        <taxon>Tumidithrix</taxon>
        <taxon>Tumidithrix elongata</taxon>
    </lineage>
</organism>
<evidence type="ECO:0000259" key="3">
    <source>
        <dbReference type="Pfam" id="PF00122"/>
    </source>
</evidence>
<dbReference type="SUPFAM" id="SSF81653">
    <property type="entry name" value="Calcium ATPase, transduction domain A"/>
    <property type="match status" value="1"/>
</dbReference>
<keyword evidence="2" id="KW-0472">Membrane</keyword>
<dbReference type="EMBL" id="JAZBJZ010000099">
    <property type="protein sequence ID" value="MEE3718897.1"/>
    <property type="molecule type" value="Genomic_DNA"/>
</dbReference>
<dbReference type="Pfam" id="PF00122">
    <property type="entry name" value="E1-E2_ATPase"/>
    <property type="match status" value="1"/>
</dbReference>
<evidence type="ECO:0000256" key="2">
    <source>
        <dbReference type="SAM" id="Phobius"/>
    </source>
</evidence>
<gene>
    <name evidence="4" type="ORF">V2H45_19315</name>
</gene>
<evidence type="ECO:0000313" key="5">
    <source>
        <dbReference type="Proteomes" id="UP001333818"/>
    </source>
</evidence>
<dbReference type="Proteomes" id="UP001333818">
    <property type="component" value="Unassembled WGS sequence"/>
</dbReference>
<dbReference type="InterPro" id="IPR008250">
    <property type="entry name" value="ATPase_P-typ_transduc_dom_A_sf"/>
</dbReference>
<accession>A0AAW9PV38</accession>
<dbReference type="SUPFAM" id="SSF81665">
    <property type="entry name" value="Calcium ATPase, transmembrane domain M"/>
    <property type="match status" value="1"/>
</dbReference>
<keyword evidence="5" id="KW-1185">Reference proteome</keyword>
<feature type="domain" description="P-type ATPase A" evidence="3">
    <location>
        <begin position="65"/>
        <end position="130"/>
    </location>
</feature>
<keyword evidence="2" id="KW-1133">Transmembrane helix</keyword>
<evidence type="ECO:0000256" key="1">
    <source>
        <dbReference type="ARBA" id="ARBA00004141"/>
    </source>
</evidence>
<dbReference type="Gene3D" id="1.20.1110.10">
    <property type="entry name" value="Calcium-transporting ATPase, transmembrane domain"/>
    <property type="match status" value="1"/>
</dbReference>
<dbReference type="Gene3D" id="2.70.150.10">
    <property type="entry name" value="Calcium-transporting ATPase, cytoplasmic transduction domain A"/>
    <property type="match status" value="1"/>
</dbReference>
<keyword evidence="2" id="KW-0812">Transmembrane</keyword>